<organism evidence="1 2">
    <name type="scientific">Cinara cedri</name>
    <dbReference type="NCBI Taxonomy" id="506608"/>
    <lineage>
        <taxon>Eukaryota</taxon>
        <taxon>Metazoa</taxon>
        <taxon>Ecdysozoa</taxon>
        <taxon>Arthropoda</taxon>
        <taxon>Hexapoda</taxon>
        <taxon>Insecta</taxon>
        <taxon>Pterygota</taxon>
        <taxon>Neoptera</taxon>
        <taxon>Paraneoptera</taxon>
        <taxon>Hemiptera</taxon>
        <taxon>Sternorrhyncha</taxon>
        <taxon>Aphidomorpha</taxon>
        <taxon>Aphidoidea</taxon>
        <taxon>Aphididae</taxon>
        <taxon>Lachninae</taxon>
        <taxon>Cinara</taxon>
    </lineage>
</organism>
<protein>
    <submittedName>
        <fullName evidence="1">WD40/YVTN repeat-like-containing domain,WD40-repeat-containing domain,WD40 repeat</fullName>
    </submittedName>
</protein>
<dbReference type="SUPFAM" id="SSF50978">
    <property type="entry name" value="WD40 repeat-like"/>
    <property type="match status" value="1"/>
</dbReference>
<dbReference type="GO" id="GO:0006283">
    <property type="term" value="P:transcription-coupled nucleotide-excision repair"/>
    <property type="evidence" value="ECO:0007669"/>
    <property type="project" value="InterPro"/>
</dbReference>
<dbReference type="AlphaFoldDB" id="A0A5E4MSQ7"/>
<keyword evidence="2" id="KW-1185">Reference proteome</keyword>
<dbReference type="SMART" id="SM00320">
    <property type="entry name" value="WD40"/>
    <property type="match status" value="4"/>
</dbReference>
<dbReference type="PANTHER" id="PTHR46202:SF1">
    <property type="entry name" value="DNA EXCISION REPAIR PROTEIN ERCC-8"/>
    <property type="match status" value="1"/>
</dbReference>
<accession>A0A5E4MSQ7</accession>
<dbReference type="GO" id="GO:0031464">
    <property type="term" value="C:Cul4A-RING E3 ubiquitin ligase complex"/>
    <property type="evidence" value="ECO:0007669"/>
    <property type="project" value="TreeGrafter"/>
</dbReference>
<sequence length="393" mass="44850">MEATSYIPKSQKQNRNPNILLDLHFKRSIGNISSVEYKRRIILNELYHLGFVSDRTSLPAIYFNPIDALDGYVRDDILGMEIDPKESKCLLVISRYNSVSIFNVSKNNKIFDQMVRMTIPHDPIDNNGTPNSTHWLFDGTVFTVCTMDSIHFWDLCNGQIIETIKLRTKVLNHVMAANKFSVNKYVAVTGVEGHVYIIDMRHGIVVMTINNIEKTPTRAICWHPTNELQYITGNDKGNVYLWDTRIQKKWISKFHSQGSYSSAPSHSFPVVGIRFFNNGNSIMTIDKEGGIKTWDVGTGFLRPNYYMPIPFCDLNRNHIFKEYQFAVTETLKDDMAFLPSKNGMRIMDIETGVNLPKSNDVSIPINCATYDSKNHCVYGGSEDLVKLWAPAIK</sequence>
<dbReference type="Proteomes" id="UP000325440">
    <property type="component" value="Unassembled WGS sequence"/>
</dbReference>
<dbReference type="InterPro" id="IPR042238">
    <property type="entry name" value="Rad28/ERCC8/Ckn1/ATCSA-1"/>
</dbReference>
<reference evidence="1 2" key="1">
    <citation type="submission" date="2019-08" db="EMBL/GenBank/DDBJ databases">
        <authorList>
            <person name="Alioto T."/>
            <person name="Alioto T."/>
            <person name="Gomez Garrido J."/>
        </authorList>
    </citation>
    <scope>NUCLEOTIDE SEQUENCE [LARGE SCALE GENOMIC DNA]</scope>
</reference>
<dbReference type="Gene3D" id="2.130.10.10">
    <property type="entry name" value="YVTN repeat-like/Quinoprotein amine dehydrogenase"/>
    <property type="match status" value="1"/>
</dbReference>
<evidence type="ECO:0000313" key="2">
    <source>
        <dbReference type="Proteomes" id="UP000325440"/>
    </source>
</evidence>
<dbReference type="GO" id="GO:0000109">
    <property type="term" value="C:nucleotide-excision repair complex"/>
    <property type="evidence" value="ECO:0007669"/>
    <property type="project" value="TreeGrafter"/>
</dbReference>
<gene>
    <name evidence="1" type="ORF">CINCED_3A008532</name>
</gene>
<dbReference type="InterPro" id="IPR036322">
    <property type="entry name" value="WD40_repeat_dom_sf"/>
</dbReference>
<dbReference type="EMBL" id="CABPRJ010000994">
    <property type="protein sequence ID" value="VVC34426.1"/>
    <property type="molecule type" value="Genomic_DNA"/>
</dbReference>
<dbReference type="GO" id="GO:0043161">
    <property type="term" value="P:proteasome-mediated ubiquitin-dependent protein catabolic process"/>
    <property type="evidence" value="ECO:0007669"/>
    <property type="project" value="TreeGrafter"/>
</dbReference>
<dbReference type="InterPro" id="IPR001680">
    <property type="entry name" value="WD40_rpt"/>
</dbReference>
<evidence type="ECO:0000313" key="1">
    <source>
        <dbReference type="EMBL" id="VVC34426.1"/>
    </source>
</evidence>
<proteinExistence type="predicted"/>
<name>A0A5E4MSQ7_9HEMI</name>
<dbReference type="PANTHER" id="PTHR46202">
    <property type="entry name" value="DNA EXCISION REPAIR PROTEIN ERCC-8"/>
    <property type="match status" value="1"/>
</dbReference>
<dbReference type="InterPro" id="IPR015943">
    <property type="entry name" value="WD40/YVTN_repeat-like_dom_sf"/>
</dbReference>
<dbReference type="GO" id="GO:0000209">
    <property type="term" value="P:protein polyubiquitination"/>
    <property type="evidence" value="ECO:0007669"/>
    <property type="project" value="TreeGrafter"/>
</dbReference>
<dbReference type="OrthoDB" id="361494at2759"/>